<comment type="caution">
    <text evidence="1">The sequence shown here is derived from an EMBL/GenBank/DDBJ whole genome shotgun (WGS) entry which is preliminary data.</text>
</comment>
<evidence type="ECO:0000313" key="1">
    <source>
        <dbReference type="EMBL" id="KAH0449363.1"/>
    </source>
</evidence>
<protein>
    <submittedName>
        <fullName evidence="1">Uncharacterized protein</fullName>
    </submittedName>
</protein>
<organism evidence="1 2">
    <name type="scientific">Dendrobium chrysotoxum</name>
    <name type="common">Orchid</name>
    <dbReference type="NCBI Taxonomy" id="161865"/>
    <lineage>
        <taxon>Eukaryota</taxon>
        <taxon>Viridiplantae</taxon>
        <taxon>Streptophyta</taxon>
        <taxon>Embryophyta</taxon>
        <taxon>Tracheophyta</taxon>
        <taxon>Spermatophyta</taxon>
        <taxon>Magnoliopsida</taxon>
        <taxon>Liliopsida</taxon>
        <taxon>Asparagales</taxon>
        <taxon>Orchidaceae</taxon>
        <taxon>Epidendroideae</taxon>
        <taxon>Malaxideae</taxon>
        <taxon>Dendrobiinae</taxon>
        <taxon>Dendrobium</taxon>
    </lineage>
</organism>
<proteinExistence type="predicted"/>
<gene>
    <name evidence="1" type="ORF">IEQ34_020055</name>
</gene>
<dbReference type="EMBL" id="JAGFBR010000018">
    <property type="protein sequence ID" value="KAH0449363.1"/>
    <property type="molecule type" value="Genomic_DNA"/>
</dbReference>
<reference evidence="1 2" key="1">
    <citation type="journal article" date="2021" name="Hortic Res">
        <title>Chromosome-scale assembly of the Dendrobium chrysotoxum genome enhances the understanding of orchid evolution.</title>
        <authorList>
            <person name="Zhang Y."/>
            <person name="Zhang G.Q."/>
            <person name="Zhang D."/>
            <person name="Liu X.D."/>
            <person name="Xu X.Y."/>
            <person name="Sun W.H."/>
            <person name="Yu X."/>
            <person name="Zhu X."/>
            <person name="Wang Z.W."/>
            <person name="Zhao X."/>
            <person name="Zhong W.Y."/>
            <person name="Chen H."/>
            <person name="Yin W.L."/>
            <person name="Huang T."/>
            <person name="Niu S.C."/>
            <person name="Liu Z.J."/>
        </authorList>
    </citation>
    <scope>NUCLEOTIDE SEQUENCE [LARGE SCALE GENOMIC DNA]</scope>
    <source>
        <strain evidence="1">Lindl</strain>
    </source>
</reference>
<name>A0AAV7G127_DENCH</name>
<sequence length="217" mass="24955">MNSKCKNQRKCRECEENGVERGPRRRSDELIAIGRRGGIEHALLRFFLPCGFVKQKKPRKDALAHSACEQLMLGCLCTHMRCRDCTRRFFGSFVAVRLRSFDDFPFLSDRKLRHFDRKQHRSSLAVKLSQLTSATITIDQSYCHYLSDRAANGSSRAEYTGFKYVNIEYDLFKNILYLLLGIKYKNEKFGPSGASNSCRSSYLISSKCSTFEATEIL</sequence>
<evidence type="ECO:0000313" key="2">
    <source>
        <dbReference type="Proteomes" id="UP000775213"/>
    </source>
</evidence>
<accession>A0AAV7G127</accession>
<dbReference type="Proteomes" id="UP000775213">
    <property type="component" value="Unassembled WGS sequence"/>
</dbReference>
<dbReference type="AlphaFoldDB" id="A0AAV7G127"/>
<keyword evidence="2" id="KW-1185">Reference proteome</keyword>